<feature type="region of interest" description="Disordered" evidence="2">
    <location>
        <begin position="216"/>
        <end position="242"/>
    </location>
</feature>
<sequence length="397" mass="44595">MSSFPFSPPPNAIHHNDDDEEQSRSDSRRPSVRFDGENDEGNELPMDTLKGLARRSSYASSNGQTIIRSMNDFIVPPLESDLPDEDESVAPSTGPFDSSPTNNAAQQAAATGQLVKSLRAELQQTQQDLVKAMQGWRDDRVRFDAKVKAFKESEDVKKIKQEHTAEKAKLRNQIASLKKKEREFEEKYTNSCKEYEARLQSQMARVLDAEYRGKEEKKVMRRRSSIMKQSQDKATMNEEAATRRAKQVELELENARAEIVELKNEVRGLYREMESANYQESARSEAMNNRLKKEIERLKQQLKGKVRRPSRSVPKPPVPSGGGSVDEVPESSSQFGPYGSSSNAGRSQHSLNVQEAYQLQGSDAGSLSLSQPIMVEDFDFGKFAEGGKSLDDLLLEP</sequence>
<reference evidence="4" key="1">
    <citation type="journal article" date="2023" name="Commun. Biol.">
        <title>Genome analysis of Parmales, the sister group of diatoms, reveals the evolutionary specialization of diatoms from phago-mixotrophs to photoautotrophs.</title>
        <authorList>
            <person name="Ban H."/>
            <person name="Sato S."/>
            <person name="Yoshikawa S."/>
            <person name="Yamada K."/>
            <person name="Nakamura Y."/>
            <person name="Ichinomiya M."/>
            <person name="Sato N."/>
            <person name="Blanc-Mathieu R."/>
            <person name="Endo H."/>
            <person name="Kuwata A."/>
            <person name="Ogata H."/>
        </authorList>
    </citation>
    <scope>NUCLEOTIDE SEQUENCE [LARGE SCALE GENOMIC DNA]</scope>
    <source>
        <strain evidence="4">NIES 3699</strain>
    </source>
</reference>
<proteinExistence type="predicted"/>
<evidence type="ECO:0000256" key="1">
    <source>
        <dbReference type="SAM" id="Coils"/>
    </source>
</evidence>
<dbReference type="AlphaFoldDB" id="A0A9W7DL34"/>
<feature type="coiled-coil region" evidence="1">
    <location>
        <begin position="115"/>
        <end position="187"/>
    </location>
</feature>
<feature type="compositionally biased region" description="Low complexity" evidence="2">
    <location>
        <begin position="331"/>
        <end position="342"/>
    </location>
</feature>
<dbReference type="Proteomes" id="UP001165160">
    <property type="component" value="Unassembled WGS sequence"/>
</dbReference>
<gene>
    <name evidence="3" type="ORF">TrVE_jg4881</name>
</gene>
<feature type="compositionally biased region" description="Basic residues" evidence="2">
    <location>
        <begin position="300"/>
        <end position="310"/>
    </location>
</feature>
<evidence type="ECO:0000313" key="4">
    <source>
        <dbReference type="Proteomes" id="UP001165160"/>
    </source>
</evidence>
<organism evidence="3 4">
    <name type="scientific">Triparma verrucosa</name>
    <dbReference type="NCBI Taxonomy" id="1606542"/>
    <lineage>
        <taxon>Eukaryota</taxon>
        <taxon>Sar</taxon>
        <taxon>Stramenopiles</taxon>
        <taxon>Ochrophyta</taxon>
        <taxon>Bolidophyceae</taxon>
        <taxon>Parmales</taxon>
        <taxon>Triparmaceae</taxon>
        <taxon>Triparma</taxon>
    </lineage>
</organism>
<feature type="compositionally biased region" description="Polar residues" evidence="2">
    <location>
        <begin position="57"/>
        <end position="68"/>
    </location>
</feature>
<feature type="compositionally biased region" description="Polar residues" evidence="2">
    <location>
        <begin position="343"/>
        <end position="364"/>
    </location>
</feature>
<feature type="compositionally biased region" description="Basic and acidic residues" evidence="2">
    <location>
        <begin position="14"/>
        <end position="36"/>
    </location>
</feature>
<name>A0A9W7DL34_9STRA</name>
<protein>
    <submittedName>
        <fullName evidence="3">Uncharacterized protein</fullName>
    </submittedName>
</protein>
<feature type="region of interest" description="Disordered" evidence="2">
    <location>
        <begin position="274"/>
        <end position="364"/>
    </location>
</feature>
<comment type="caution">
    <text evidence="3">The sequence shown here is derived from an EMBL/GenBank/DDBJ whole genome shotgun (WGS) entry which is preliminary data.</text>
</comment>
<evidence type="ECO:0000256" key="2">
    <source>
        <dbReference type="SAM" id="MobiDB-lite"/>
    </source>
</evidence>
<dbReference type="EMBL" id="BRXX01000576">
    <property type="protein sequence ID" value="GMH47524.1"/>
    <property type="molecule type" value="Genomic_DNA"/>
</dbReference>
<accession>A0A9W7DL34</accession>
<feature type="region of interest" description="Disordered" evidence="2">
    <location>
        <begin position="1"/>
        <end position="112"/>
    </location>
</feature>
<keyword evidence="4" id="KW-1185">Reference proteome</keyword>
<feature type="compositionally biased region" description="Pro residues" evidence="2">
    <location>
        <begin position="1"/>
        <end position="11"/>
    </location>
</feature>
<evidence type="ECO:0000313" key="3">
    <source>
        <dbReference type="EMBL" id="GMH47524.1"/>
    </source>
</evidence>
<feature type="compositionally biased region" description="Low complexity" evidence="2">
    <location>
        <begin position="101"/>
        <end position="111"/>
    </location>
</feature>
<keyword evidence="1" id="KW-0175">Coiled coil</keyword>